<dbReference type="PANTHER" id="PTHR43176">
    <property type="entry name" value="3-HYDROXYISOBUTYRYL-COA HYDROLASE-RELATED"/>
    <property type="match status" value="1"/>
</dbReference>
<accession>A0A3P3W2T9</accession>
<feature type="domain" description="Enoyl-CoA hydratase/isomerase" evidence="4">
    <location>
        <begin position="22"/>
        <end position="344"/>
    </location>
</feature>
<evidence type="ECO:0000256" key="3">
    <source>
        <dbReference type="ARBA" id="ARBA00022801"/>
    </source>
</evidence>
<dbReference type="PANTHER" id="PTHR43176:SF3">
    <property type="entry name" value="3-HYDROXYISOBUTYRYL-COA HYDROLASE, MITOCHONDRIAL"/>
    <property type="match status" value="1"/>
</dbReference>
<keyword evidence="5" id="KW-0413">Isomerase</keyword>
<dbReference type="SUPFAM" id="SSF52096">
    <property type="entry name" value="ClpP/crotonase"/>
    <property type="match status" value="1"/>
</dbReference>
<dbReference type="GO" id="GO:0016853">
    <property type="term" value="F:isomerase activity"/>
    <property type="evidence" value="ECO:0007669"/>
    <property type="project" value="UniProtKB-KW"/>
</dbReference>
<keyword evidence="6" id="KW-1185">Reference proteome</keyword>
<comment type="caution">
    <text evidence="5">The sequence shown here is derived from an EMBL/GenBank/DDBJ whole genome shotgun (WGS) entry which is preliminary data.</text>
</comment>
<dbReference type="OrthoDB" id="9790967at2"/>
<evidence type="ECO:0000256" key="1">
    <source>
        <dbReference type="ARBA" id="ARBA00001709"/>
    </source>
</evidence>
<dbReference type="EC" id="3.1.2.4" evidence="2"/>
<dbReference type="GO" id="GO:0005829">
    <property type="term" value="C:cytosol"/>
    <property type="evidence" value="ECO:0007669"/>
    <property type="project" value="TreeGrafter"/>
</dbReference>
<gene>
    <name evidence="5" type="ORF">EG850_01980</name>
</gene>
<name>A0A3P3W2T9_9MICO</name>
<dbReference type="InterPro" id="IPR029045">
    <property type="entry name" value="ClpP/crotonase-like_dom_sf"/>
</dbReference>
<dbReference type="EMBL" id="RQVS01000002">
    <property type="protein sequence ID" value="RRJ88236.1"/>
    <property type="molecule type" value="Genomic_DNA"/>
</dbReference>
<dbReference type="CDD" id="cd06558">
    <property type="entry name" value="crotonase-like"/>
    <property type="match status" value="1"/>
</dbReference>
<proteinExistence type="predicted"/>
<dbReference type="InterPro" id="IPR045004">
    <property type="entry name" value="ECH_dom"/>
</dbReference>
<dbReference type="InterPro" id="IPR032259">
    <property type="entry name" value="HIBYL-CoA-H"/>
</dbReference>
<dbReference type="Pfam" id="PF16113">
    <property type="entry name" value="ECH_2"/>
    <property type="match status" value="1"/>
</dbReference>
<reference evidence="5 6" key="1">
    <citation type="submission" date="2018-11" db="EMBL/GenBank/DDBJ databases">
        <title>YIM 102482-1 draft genome.</title>
        <authorList>
            <person name="Li G."/>
            <person name="Jiang Y."/>
        </authorList>
    </citation>
    <scope>NUCLEOTIDE SEQUENCE [LARGE SCALE GENOMIC DNA]</scope>
    <source>
        <strain evidence="5 6">YIM 102482-1</strain>
    </source>
</reference>
<evidence type="ECO:0000313" key="5">
    <source>
        <dbReference type="EMBL" id="RRJ88236.1"/>
    </source>
</evidence>
<dbReference type="Gene3D" id="3.90.226.10">
    <property type="entry name" value="2-enoyl-CoA Hydratase, Chain A, domain 1"/>
    <property type="match status" value="1"/>
</dbReference>
<sequence>MTESQEFDQVLFDRRGPGGRLGVITLNRPKQLNALTYAMIRAIARQLDDWRDDDTLEQIVLVGAGDRGLCAGGDIAEIRSDIVEGDGGITADFLADEYRLDASTSDYPKPYIAIMDGLTFGGGVGLSGHSTRRIVTERSQISMPETAIGFTPDIGGTWLLSRMPGQTGLHTALTSARLSAGDAIATGWADHFVPRDDLDALLTALETEPADGAIARFAQEPPVAPILAERAWIDDAYSAATASEIVARLDELGETHPGAKDAAVKIRRASPTAIAATLELVRRNREASELRAAIDLEYRVGMRLVFAHDFLEGVRALVVDKDKSPKWQPATLAEVDQERIRLLFARQDAFEIDWRQS</sequence>
<evidence type="ECO:0000313" key="6">
    <source>
        <dbReference type="Proteomes" id="UP000274391"/>
    </source>
</evidence>
<dbReference type="RefSeq" id="WP_124969320.1">
    <property type="nucleotide sequence ID" value="NZ_RQVS01000002.1"/>
</dbReference>
<comment type="catalytic activity">
    <reaction evidence="1">
        <text>3-hydroxy-2-methylpropanoyl-CoA + H2O = 3-hydroxy-2-methylpropanoate + CoA + H(+)</text>
        <dbReference type="Rhea" id="RHEA:20888"/>
        <dbReference type="ChEBI" id="CHEBI:11805"/>
        <dbReference type="ChEBI" id="CHEBI:15377"/>
        <dbReference type="ChEBI" id="CHEBI:15378"/>
        <dbReference type="ChEBI" id="CHEBI:57287"/>
        <dbReference type="ChEBI" id="CHEBI:57340"/>
        <dbReference type="EC" id="3.1.2.4"/>
    </reaction>
</comment>
<protein>
    <recommendedName>
        <fullName evidence="2">3-hydroxyisobutyryl-CoA hydrolase</fullName>
        <ecNumber evidence="2">3.1.2.4</ecNumber>
    </recommendedName>
</protein>
<dbReference type="GO" id="GO:0003860">
    <property type="term" value="F:3-hydroxyisobutyryl-CoA hydrolase activity"/>
    <property type="evidence" value="ECO:0007669"/>
    <property type="project" value="UniProtKB-EC"/>
</dbReference>
<organism evidence="5 6">
    <name type="scientific">Gulosibacter macacae</name>
    <dbReference type="NCBI Taxonomy" id="2488791"/>
    <lineage>
        <taxon>Bacteria</taxon>
        <taxon>Bacillati</taxon>
        <taxon>Actinomycetota</taxon>
        <taxon>Actinomycetes</taxon>
        <taxon>Micrococcales</taxon>
        <taxon>Microbacteriaceae</taxon>
        <taxon>Gulosibacter</taxon>
    </lineage>
</organism>
<evidence type="ECO:0000256" key="2">
    <source>
        <dbReference type="ARBA" id="ARBA00011915"/>
    </source>
</evidence>
<dbReference type="Proteomes" id="UP000274391">
    <property type="component" value="Unassembled WGS sequence"/>
</dbReference>
<dbReference type="NCBIfam" id="NF004127">
    <property type="entry name" value="PRK05617.1"/>
    <property type="match status" value="1"/>
</dbReference>
<keyword evidence="3" id="KW-0378">Hydrolase</keyword>
<evidence type="ECO:0000259" key="4">
    <source>
        <dbReference type="Pfam" id="PF16113"/>
    </source>
</evidence>
<dbReference type="AlphaFoldDB" id="A0A3P3W2T9"/>
<dbReference type="GO" id="GO:0006574">
    <property type="term" value="P:L-valine catabolic process"/>
    <property type="evidence" value="ECO:0007669"/>
    <property type="project" value="TreeGrafter"/>
</dbReference>